<dbReference type="PANTHER" id="PTHR43806">
    <property type="entry name" value="PEPTIDASE S8"/>
    <property type="match status" value="1"/>
</dbReference>
<dbReference type="InterPro" id="IPR000209">
    <property type="entry name" value="Peptidase_S8/S53_dom"/>
</dbReference>
<dbReference type="GO" id="GO:0006508">
    <property type="term" value="P:proteolysis"/>
    <property type="evidence" value="ECO:0007669"/>
    <property type="project" value="UniProtKB-KW"/>
</dbReference>
<dbReference type="PANTHER" id="PTHR43806:SF11">
    <property type="entry name" value="CEREVISIN-RELATED"/>
    <property type="match status" value="1"/>
</dbReference>
<feature type="region of interest" description="Disordered" evidence="6">
    <location>
        <begin position="1"/>
        <end position="28"/>
    </location>
</feature>
<dbReference type="GO" id="GO:0004252">
    <property type="term" value="F:serine-type endopeptidase activity"/>
    <property type="evidence" value="ECO:0007669"/>
    <property type="project" value="UniProtKB-UniRule"/>
</dbReference>
<keyword evidence="3 5" id="KW-0378">Hydrolase</keyword>
<feature type="active site" description="Charge relay system" evidence="5">
    <location>
        <position position="222"/>
    </location>
</feature>
<feature type="active site" description="Charge relay system" evidence="5">
    <location>
        <position position="184"/>
    </location>
</feature>
<feature type="domain" description="Peptidase S8/S53" evidence="7">
    <location>
        <begin position="175"/>
        <end position="391"/>
    </location>
</feature>
<evidence type="ECO:0000256" key="3">
    <source>
        <dbReference type="ARBA" id="ARBA00022801"/>
    </source>
</evidence>
<dbReference type="Pfam" id="PF00082">
    <property type="entry name" value="Peptidase_S8"/>
    <property type="match status" value="1"/>
</dbReference>
<dbReference type="PROSITE" id="PS51892">
    <property type="entry name" value="SUBTILASE"/>
    <property type="match status" value="1"/>
</dbReference>
<protein>
    <submittedName>
        <fullName evidence="8">Serine protease, subtilisin family</fullName>
    </submittedName>
</protein>
<evidence type="ECO:0000313" key="8">
    <source>
        <dbReference type="EMBL" id="SFE82488.1"/>
    </source>
</evidence>
<keyword evidence="9" id="KW-1185">Reference proteome</keyword>
<proteinExistence type="inferred from homology"/>
<keyword evidence="2 5" id="KW-0645">Protease</keyword>
<dbReference type="Gene3D" id="3.40.50.200">
    <property type="entry name" value="Peptidase S8/S53 domain"/>
    <property type="match status" value="1"/>
</dbReference>
<keyword evidence="4 5" id="KW-0720">Serine protease</keyword>
<comment type="similarity">
    <text evidence="1 5">Belongs to the peptidase S8 family.</text>
</comment>
<accession>A0A1I2DPT8</accession>
<dbReference type="AlphaFoldDB" id="A0A1I2DPT8"/>
<dbReference type="InterPro" id="IPR050131">
    <property type="entry name" value="Peptidase_S8_subtilisin-like"/>
</dbReference>
<organism evidence="8 9">
    <name type="scientific">Blastococcus tunisiensis</name>
    <dbReference type="NCBI Taxonomy" id="1798228"/>
    <lineage>
        <taxon>Bacteria</taxon>
        <taxon>Bacillati</taxon>
        <taxon>Actinomycetota</taxon>
        <taxon>Actinomycetes</taxon>
        <taxon>Geodermatophilales</taxon>
        <taxon>Geodermatophilaceae</taxon>
        <taxon>Blastococcus</taxon>
    </lineage>
</organism>
<evidence type="ECO:0000313" key="9">
    <source>
        <dbReference type="Proteomes" id="UP000198589"/>
    </source>
</evidence>
<dbReference type="Proteomes" id="UP000198589">
    <property type="component" value="Unassembled WGS sequence"/>
</dbReference>
<dbReference type="SUPFAM" id="SSF52743">
    <property type="entry name" value="Subtilisin-like"/>
    <property type="match status" value="1"/>
</dbReference>
<sequence>MAEPEPTEVRDVTDSISAATTHRHEGTEAERARFALVLGPGEDPVAARARVTAGLTGLPASIEPLSSLDPHVLVVELADRTFTDDSAAAFSAAHALEAAFGLEVAEPDLPTPTHPEPTARFVDSGMTEEDLGSFPPWCWAPRDPGLDRNPRWALDAIRAPSAWALSEARQRPDRGAGTVVAQPDTGITGHPELAGVDLVAGFDVLDGDPDATDPLDGSNPGHGTGTASVLLSPASDVVLGAAPRATLMPIRAINSVVRIRQVSVARAIDWAVEHGAHVITMSLGGIFSFALHRALRRAVGADVIVLAAAGNCVGQVVWPARYDECIAVAGVDVDDRPWRGTCRGAAVDLSAPGENVYRATVPDGSGQGQGTSFAVALAAGVAAQWLSHHGRANLVAAARVRGETLQGMFRRLAGATARRPAGWDAFDMGAGIVDAHALLEAADLDLGRDRETVEPPADPREAAAVTVESLVTDVLGHAATQDEAVDWYRHGPEISWLLLHRELVTPPPGSEHEEAGRHTLPASAELGAVAGNPVLREGLGLGTALVREEVRS</sequence>
<dbReference type="OrthoDB" id="9798386at2"/>
<evidence type="ECO:0000256" key="5">
    <source>
        <dbReference type="PROSITE-ProRule" id="PRU01240"/>
    </source>
</evidence>
<dbReference type="STRING" id="1798228.SAMN05216574_10674"/>
<evidence type="ECO:0000256" key="2">
    <source>
        <dbReference type="ARBA" id="ARBA00022670"/>
    </source>
</evidence>
<dbReference type="RefSeq" id="WP_092196655.1">
    <property type="nucleotide sequence ID" value="NZ_FOND01000006.1"/>
</dbReference>
<dbReference type="EMBL" id="FOND01000006">
    <property type="protein sequence ID" value="SFE82488.1"/>
    <property type="molecule type" value="Genomic_DNA"/>
</dbReference>
<feature type="active site" description="Charge relay system" evidence="5">
    <location>
        <position position="372"/>
    </location>
</feature>
<name>A0A1I2DPT8_9ACTN</name>
<gene>
    <name evidence="8" type="ORF">SAMN05216574_10674</name>
</gene>
<evidence type="ECO:0000256" key="4">
    <source>
        <dbReference type="ARBA" id="ARBA00022825"/>
    </source>
</evidence>
<reference evidence="9" key="1">
    <citation type="submission" date="2016-10" db="EMBL/GenBank/DDBJ databases">
        <authorList>
            <person name="Varghese N."/>
            <person name="Submissions S."/>
        </authorList>
    </citation>
    <scope>NUCLEOTIDE SEQUENCE [LARGE SCALE GENOMIC DNA]</scope>
    <source>
        <strain evidence="9">DSM 46838</strain>
    </source>
</reference>
<evidence type="ECO:0000259" key="7">
    <source>
        <dbReference type="Pfam" id="PF00082"/>
    </source>
</evidence>
<evidence type="ECO:0000256" key="6">
    <source>
        <dbReference type="SAM" id="MobiDB-lite"/>
    </source>
</evidence>
<dbReference type="InterPro" id="IPR036852">
    <property type="entry name" value="Peptidase_S8/S53_dom_sf"/>
</dbReference>
<evidence type="ECO:0000256" key="1">
    <source>
        <dbReference type="ARBA" id="ARBA00011073"/>
    </source>
</evidence>